<keyword evidence="2" id="KW-1185">Reference proteome</keyword>
<dbReference type="AlphaFoldDB" id="A0A448WIL6"/>
<protein>
    <submittedName>
        <fullName evidence="1">Uncharacterized protein</fullName>
    </submittedName>
</protein>
<proteinExistence type="predicted"/>
<evidence type="ECO:0000313" key="2">
    <source>
        <dbReference type="Proteomes" id="UP000784294"/>
    </source>
</evidence>
<evidence type="ECO:0000313" key="1">
    <source>
        <dbReference type="EMBL" id="VEL12693.1"/>
    </source>
</evidence>
<accession>A0A448WIL6</accession>
<dbReference type="EMBL" id="CAAALY010015535">
    <property type="protein sequence ID" value="VEL12693.1"/>
    <property type="molecule type" value="Genomic_DNA"/>
</dbReference>
<dbReference type="Proteomes" id="UP000784294">
    <property type="component" value="Unassembled WGS sequence"/>
</dbReference>
<comment type="caution">
    <text evidence="1">The sequence shown here is derived from an EMBL/GenBank/DDBJ whole genome shotgun (WGS) entry which is preliminary data.</text>
</comment>
<gene>
    <name evidence="1" type="ORF">PXEA_LOCUS6133</name>
</gene>
<organism evidence="1 2">
    <name type="scientific">Protopolystoma xenopodis</name>
    <dbReference type="NCBI Taxonomy" id="117903"/>
    <lineage>
        <taxon>Eukaryota</taxon>
        <taxon>Metazoa</taxon>
        <taxon>Spiralia</taxon>
        <taxon>Lophotrochozoa</taxon>
        <taxon>Platyhelminthes</taxon>
        <taxon>Monogenea</taxon>
        <taxon>Polyopisthocotylea</taxon>
        <taxon>Polystomatidea</taxon>
        <taxon>Polystomatidae</taxon>
        <taxon>Protopolystoma</taxon>
    </lineage>
</organism>
<name>A0A448WIL6_9PLAT</name>
<reference evidence="1" key="1">
    <citation type="submission" date="2018-11" db="EMBL/GenBank/DDBJ databases">
        <authorList>
            <consortium name="Pathogen Informatics"/>
        </authorList>
    </citation>
    <scope>NUCLEOTIDE SEQUENCE</scope>
</reference>
<sequence length="194" mass="21391">MGAAMVAGILQSSAVAVVRLTGTKVPMPLKSGSSNRRAEAMKVPPNWFVRKPTPPTLPTAVPERLGPLVDRSDFLSPTASQQPQSAYLPALVVPQHSPGYHRFAWLFRRKQHQHQQRPRDEAEQMGRQQMDKATNILLTALGDKPSGRDDDSVLELELRKEVILGARDGLDGGHDHDESVVFLFNEPTSICTLI</sequence>